<dbReference type="EMBL" id="CP035758">
    <property type="protein sequence ID" value="QBD79694.1"/>
    <property type="molecule type" value="Genomic_DNA"/>
</dbReference>
<evidence type="ECO:0000313" key="4">
    <source>
        <dbReference type="EMBL" id="QBD79694.1"/>
    </source>
</evidence>
<gene>
    <name evidence="4" type="ORF">EPA93_28435</name>
</gene>
<evidence type="ECO:0000313" key="5">
    <source>
        <dbReference type="Proteomes" id="UP000290365"/>
    </source>
</evidence>
<dbReference type="KEGG" id="kbs:EPA93_28435"/>
<dbReference type="GO" id="GO:0003677">
    <property type="term" value="F:DNA binding"/>
    <property type="evidence" value="ECO:0007669"/>
    <property type="project" value="UniProtKB-UniRule"/>
</dbReference>
<protein>
    <submittedName>
        <fullName evidence="4">TetR/AcrR family transcriptional regulator</fullName>
    </submittedName>
</protein>
<dbReference type="InterPro" id="IPR001647">
    <property type="entry name" value="HTH_TetR"/>
</dbReference>
<dbReference type="Proteomes" id="UP000290365">
    <property type="component" value="Chromosome"/>
</dbReference>
<dbReference type="OrthoDB" id="9812484at2"/>
<proteinExistence type="predicted"/>
<reference evidence="4 5" key="1">
    <citation type="submission" date="2019-01" db="EMBL/GenBank/DDBJ databases">
        <title>Ktedonosporobacter rubrisoli SCAWS-G2.</title>
        <authorList>
            <person name="Huang Y."/>
            <person name="Yan B."/>
        </authorList>
    </citation>
    <scope>NUCLEOTIDE SEQUENCE [LARGE SCALE GENOMIC DNA]</scope>
    <source>
        <strain evidence="4 5">SCAWS-G2</strain>
    </source>
</reference>
<dbReference type="AlphaFoldDB" id="A0A4P6JVX4"/>
<dbReference type="InterPro" id="IPR009057">
    <property type="entry name" value="Homeodomain-like_sf"/>
</dbReference>
<feature type="DNA-binding region" description="H-T-H motif" evidence="2">
    <location>
        <begin position="25"/>
        <end position="44"/>
    </location>
</feature>
<dbReference type="SUPFAM" id="SSF46689">
    <property type="entry name" value="Homeodomain-like"/>
    <property type="match status" value="1"/>
</dbReference>
<dbReference type="RefSeq" id="WP_129890760.1">
    <property type="nucleotide sequence ID" value="NZ_CP035758.1"/>
</dbReference>
<keyword evidence="1 2" id="KW-0238">DNA-binding</keyword>
<dbReference type="PROSITE" id="PS50977">
    <property type="entry name" value="HTH_TETR_2"/>
    <property type="match status" value="1"/>
</dbReference>
<evidence type="ECO:0000256" key="1">
    <source>
        <dbReference type="ARBA" id="ARBA00023125"/>
    </source>
</evidence>
<accession>A0A4P6JVX4</accession>
<dbReference type="Gene3D" id="1.10.357.10">
    <property type="entry name" value="Tetracycline Repressor, domain 2"/>
    <property type="match status" value="1"/>
</dbReference>
<evidence type="ECO:0000256" key="2">
    <source>
        <dbReference type="PROSITE-ProRule" id="PRU00335"/>
    </source>
</evidence>
<sequence>MATTRRRWLEEGLAVLAEAGASALTIEALTSRLGVTKGSFYHHFHNFQDYKEQLLTFFEQEGTLRIIEHTQQLQTSPLDRLHQILQGSLRHPSQLEVAVRAWAYQDSLVHAYQQRIDQRRLAYLAELIFLLCHDHGQARRTAQVLYSIFVGSQHFLPPVQGDELEALYREVARISDFLLLPAGRKTDRKESEDAKE</sequence>
<name>A0A4P6JVX4_KTERU</name>
<organism evidence="4 5">
    <name type="scientific">Ktedonosporobacter rubrisoli</name>
    <dbReference type="NCBI Taxonomy" id="2509675"/>
    <lineage>
        <taxon>Bacteria</taxon>
        <taxon>Bacillati</taxon>
        <taxon>Chloroflexota</taxon>
        <taxon>Ktedonobacteria</taxon>
        <taxon>Ktedonobacterales</taxon>
        <taxon>Ktedonosporobacteraceae</taxon>
        <taxon>Ktedonosporobacter</taxon>
    </lineage>
</organism>
<dbReference type="Pfam" id="PF00440">
    <property type="entry name" value="TetR_N"/>
    <property type="match status" value="1"/>
</dbReference>
<evidence type="ECO:0000259" key="3">
    <source>
        <dbReference type="PROSITE" id="PS50977"/>
    </source>
</evidence>
<feature type="domain" description="HTH tetR-type" evidence="3">
    <location>
        <begin position="2"/>
        <end position="62"/>
    </location>
</feature>
<keyword evidence="5" id="KW-1185">Reference proteome</keyword>